<reference evidence="1" key="1">
    <citation type="submission" date="2022-10" db="EMBL/GenBank/DDBJ databases">
        <title>Complete genome sequence of Capnocytophaga ochracea KCOM 2812 isolated from actinomycosis lesion.</title>
        <authorList>
            <person name="Kook J.-K."/>
            <person name="Park S.-N."/>
            <person name="Lim Y.K."/>
        </authorList>
    </citation>
    <scope>NUCLEOTIDE SEQUENCE</scope>
    <source>
        <strain evidence="1">KCOM 28121</strain>
    </source>
</reference>
<evidence type="ECO:0000313" key="2">
    <source>
        <dbReference type="Proteomes" id="UP001163262"/>
    </source>
</evidence>
<dbReference type="RefSeq" id="WP_255493738.1">
    <property type="nucleotide sequence ID" value="NZ_CP110230.1"/>
</dbReference>
<dbReference type="EMBL" id="CP110230">
    <property type="protein sequence ID" value="UZD40407.1"/>
    <property type="molecule type" value="Genomic_DNA"/>
</dbReference>
<organism evidence="1 2">
    <name type="scientific">Capnocytophaga ochracea</name>
    <dbReference type="NCBI Taxonomy" id="1018"/>
    <lineage>
        <taxon>Bacteria</taxon>
        <taxon>Pseudomonadati</taxon>
        <taxon>Bacteroidota</taxon>
        <taxon>Flavobacteriia</taxon>
        <taxon>Flavobacteriales</taxon>
        <taxon>Flavobacteriaceae</taxon>
        <taxon>Capnocytophaga</taxon>
    </lineage>
</organism>
<name>A0AA46ZSF2_CAPOC</name>
<dbReference type="AlphaFoldDB" id="A0AA46ZSF2"/>
<evidence type="ECO:0000313" key="1">
    <source>
        <dbReference type="EMBL" id="UZD40407.1"/>
    </source>
</evidence>
<dbReference type="Proteomes" id="UP001163262">
    <property type="component" value="Chromosome"/>
</dbReference>
<accession>A0AA46ZSF2</accession>
<gene>
    <name evidence="1" type="ORF">OL231_09560</name>
</gene>
<protein>
    <submittedName>
        <fullName evidence="1">Uncharacterized protein</fullName>
    </submittedName>
</protein>
<proteinExistence type="predicted"/>
<sequence>MKDYPKNTGEYQSEENALIDKGKGFYYYKVGNKEIVAMYIPHL</sequence>